<evidence type="ECO:0000256" key="3">
    <source>
        <dbReference type="ARBA" id="ARBA00022448"/>
    </source>
</evidence>
<dbReference type="PRINTS" id="PR01036">
    <property type="entry name" value="TCRTETB"/>
</dbReference>
<dbReference type="InterPro" id="IPR004638">
    <property type="entry name" value="EmrB-like"/>
</dbReference>
<dbReference type="InterPro" id="IPR011701">
    <property type="entry name" value="MFS"/>
</dbReference>
<gene>
    <name evidence="11" type="ORF">OHU69_42750</name>
</gene>
<keyword evidence="5 9" id="KW-0812">Transmembrane</keyword>
<feature type="transmembrane region" description="Helical" evidence="9">
    <location>
        <begin position="211"/>
        <end position="231"/>
    </location>
</feature>
<keyword evidence="7 9" id="KW-0472">Membrane</keyword>
<dbReference type="PROSITE" id="PS50850">
    <property type="entry name" value="MFS"/>
    <property type="match status" value="1"/>
</dbReference>
<evidence type="ECO:0000256" key="4">
    <source>
        <dbReference type="ARBA" id="ARBA00022475"/>
    </source>
</evidence>
<evidence type="ECO:0000256" key="7">
    <source>
        <dbReference type="ARBA" id="ARBA00023136"/>
    </source>
</evidence>
<evidence type="ECO:0000259" key="10">
    <source>
        <dbReference type="PROSITE" id="PS50850"/>
    </source>
</evidence>
<protein>
    <submittedName>
        <fullName evidence="11">MFS transporter</fullName>
    </submittedName>
</protein>
<feature type="region of interest" description="Disordered" evidence="8">
    <location>
        <begin position="512"/>
        <end position="536"/>
    </location>
</feature>
<feature type="transmembrane region" description="Helical" evidence="9">
    <location>
        <begin position="24"/>
        <end position="49"/>
    </location>
</feature>
<accession>A0AAU1UGR3</accession>
<evidence type="ECO:0000256" key="6">
    <source>
        <dbReference type="ARBA" id="ARBA00022989"/>
    </source>
</evidence>
<evidence type="ECO:0000256" key="5">
    <source>
        <dbReference type="ARBA" id="ARBA00022692"/>
    </source>
</evidence>
<organism evidence="11">
    <name type="scientific">Streptomyces sp. NBC_00119</name>
    <dbReference type="NCBI Taxonomy" id="2975659"/>
    <lineage>
        <taxon>Bacteria</taxon>
        <taxon>Bacillati</taxon>
        <taxon>Actinomycetota</taxon>
        <taxon>Actinomycetes</taxon>
        <taxon>Kitasatosporales</taxon>
        <taxon>Streptomycetaceae</taxon>
        <taxon>Streptomyces</taxon>
    </lineage>
</organism>
<feature type="transmembrane region" description="Helical" evidence="9">
    <location>
        <begin position="243"/>
        <end position="261"/>
    </location>
</feature>
<evidence type="ECO:0000256" key="1">
    <source>
        <dbReference type="ARBA" id="ARBA00004651"/>
    </source>
</evidence>
<dbReference type="NCBIfam" id="TIGR00711">
    <property type="entry name" value="efflux_EmrB"/>
    <property type="match status" value="1"/>
</dbReference>
<feature type="transmembrane region" description="Helical" evidence="9">
    <location>
        <begin position="180"/>
        <end position="199"/>
    </location>
</feature>
<dbReference type="PANTHER" id="PTHR23501">
    <property type="entry name" value="MAJOR FACILITATOR SUPERFAMILY"/>
    <property type="match status" value="1"/>
</dbReference>
<comment type="subcellular location">
    <subcellularLocation>
        <location evidence="1">Cell membrane</location>
        <topology evidence="1">Multi-pass membrane protein</topology>
    </subcellularLocation>
</comment>
<dbReference type="InterPro" id="IPR036259">
    <property type="entry name" value="MFS_trans_sf"/>
</dbReference>
<dbReference type="AlphaFoldDB" id="A0AAU1UGR3"/>
<reference evidence="11" key="1">
    <citation type="submission" date="2022-10" db="EMBL/GenBank/DDBJ databases">
        <title>The complete genomes of actinobacterial strains from the NBC collection.</title>
        <authorList>
            <person name="Joergensen T.S."/>
            <person name="Alvarez Arevalo M."/>
            <person name="Sterndorff E.B."/>
            <person name="Faurdal D."/>
            <person name="Vuksanovic O."/>
            <person name="Mourched A.-S."/>
            <person name="Charusanti P."/>
            <person name="Shaw S."/>
            <person name="Blin K."/>
            <person name="Weber T."/>
        </authorList>
    </citation>
    <scope>NUCLEOTIDE SEQUENCE</scope>
    <source>
        <strain evidence="11">NBC_00119</strain>
    </source>
</reference>
<feature type="transmembrane region" description="Helical" evidence="9">
    <location>
        <begin position="372"/>
        <end position="397"/>
    </location>
</feature>
<dbReference type="PANTHER" id="PTHR23501:SF197">
    <property type="entry name" value="COMD"/>
    <property type="match status" value="1"/>
</dbReference>
<evidence type="ECO:0000256" key="8">
    <source>
        <dbReference type="SAM" id="MobiDB-lite"/>
    </source>
</evidence>
<dbReference type="Pfam" id="PF07690">
    <property type="entry name" value="MFS_1"/>
    <property type="match status" value="1"/>
</dbReference>
<keyword evidence="3" id="KW-0813">Transport</keyword>
<feature type="transmembrane region" description="Helical" evidence="9">
    <location>
        <begin position="481"/>
        <end position="503"/>
    </location>
</feature>
<feature type="transmembrane region" description="Helical" evidence="9">
    <location>
        <begin position="61"/>
        <end position="80"/>
    </location>
</feature>
<dbReference type="SUPFAM" id="SSF103473">
    <property type="entry name" value="MFS general substrate transporter"/>
    <property type="match status" value="2"/>
</dbReference>
<feature type="transmembrane region" description="Helical" evidence="9">
    <location>
        <begin position="282"/>
        <end position="306"/>
    </location>
</feature>
<evidence type="ECO:0000256" key="2">
    <source>
        <dbReference type="ARBA" id="ARBA00007520"/>
    </source>
</evidence>
<dbReference type="GO" id="GO:0022857">
    <property type="term" value="F:transmembrane transporter activity"/>
    <property type="evidence" value="ECO:0007669"/>
    <property type="project" value="InterPro"/>
</dbReference>
<dbReference type="EMBL" id="CP108195">
    <property type="protein sequence ID" value="WTS17177.1"/>
    <property type="molecule type" value="Genomic_DNA"/>
</dbReference>
<evidence type="ECO:0000313" key="11">
    <source>
        <dbReference type="EMBL" id="WTS17177.1"/>
    </source>
</evidence>
<dbReference type="CDD" id="cd17502">
    <property type="entry name" value="MFS_Azr1_MDR_like"/>
    <property type="match status" value="1"/>
</dbReference>
<feature type="transmembrane region" description="Helical" evidence="9">
    <location>
        <begin position="318"/>
        <end position="340"/>
    </location>
</feature>
<keyword evidence="6 9" id="KW-1133">Transmembrane helix</keyword>
<feature type="domain" description="Major facilitator superfamily (MFS) profile" evidence="10">
    <location>
        <begin position="27"/>
        <end position="508"/>
    </location>
</feature>
<dbReference type="Gene3D" id="1.20.1720.10">
    <property type="entry name" value="Multidrug resistance protein D"/>
    <property type="match status" value="1"/>
</dbReference>
<dbReference type="InterPro" id="IPR020846">
    <property type="entry name" value="MFS_dom"/>
</dbReference>
<dbReference type="Gene3D" id="1.20.1250.20">
    <property type="entry name" value="MFS general substrate transporter like domains"/>
    <property type="match status" value="1"/>
</dbReference>
<sequence>MTHAPAPAGTDPAPEDGTAKPHNFGLIFGALMLTMLLGALDQTIVSTALPTIVGELNGIEHMAWITTAYILAATIGMPVYGKLGDLMGRKNIFLAGIALFLVGSVVCGLAQNMGTLVAGRALQGLGGGGLMITSQAIIADLVPPRERAKYMAPMGAVFGLSSVVGPLLGGWFTDEHSWRWAFWVNLPLGILAFFVAAVAIKLPRKAVKVTLDYLGTALMAAAVTCTVLFASWGGTQYEWSDPLVIGLGIGAVLAWVLFFVAEKRAAEPVIPLHLFRSPIFNVATLLGMIVIGLGMFAIVGYMPTYLQMVYGKTATESGLLLIPMVVGIMATALPSGAIMSKTGRYKIYPIVGTVIIMLVAFLMSRLDVSDPVWLVCLYVGLAGAGVGLMMQTLVLAVQNDFPGAEVGTATSANNFFREIGATLGTAVVGAVFASRLTDQLATRLPADAASKVGDSDSLTPALVRALPADLRATVVSSYQEALVPIFLYLVPVFAVGLVLAFVLKEKPLADNEDWHAENETARPGGEEKELEPAAAG</sequence>
<evidence type="ECO:0000256" key="9">
    <source>
        <dbReference type="SAM" id="Phobius"/>
    </source>
</evidence>
<dbReference type="FunFam" id="1.20.1720.10:FF:000004">
    <property type="entry name" value="EmrB/QacA family drug resistance transporter"/>
    <property type="match status" value="1"/>
</dbReference>
<keyword evidence="4" id="KW-1003">Cell membrane</keyword>
<feature type="transmembrane region" description="Helical" evidence="9">
    <location>
        <begin position="92"/>
        <end position="111"/>
    </location>
</feature>
<proteinExistence type="inferred from homology"/>
<comment type="similarity">
    <text evidence="2">Belongs to the major facilitator superfamily. TCR/Tet family.</text>
</comment>
<feature type="transmembrane region" description="Helical" evidence="9">
    <location>
        <begin position="117"/>
        <end position="138"/>
    </location>
</feature>
<dbReference type="GO" id="GO:0005886">
    <property type="term" value="C:plasma membrane"/>
    <property type="evidence" value="ECO:0007669"/>
    <property type="project" value="UniProtKB-SubCell"/>
</dbReference>
<feature type="transmembrane region" description="Helical" evidence="9">
    <location>
        <begin position="150"/>
        <end position="168"/>
    </location>
</feature>
<name>A0AAU1UGR3_9ACTN</name>
<feature type="transmembrane region" description="Helical" evidence="9">
    <location>
        <begin position="347"/>
        <end position="366"/>
    </location>
</feature>